<dbReference type="PATRIC" id="fig|1202534.3.peg.2548"/>
<keyword evidence="1" id="KW-1133">Transmembrane helix</keyword>
<evidence type="ECO:0000313" key="3">
    <source>
        <dbReference type="Proteomes" id="UP000013988"/>
    </source>
</evidence>
<name>R9C546_9CLOT</name>
<feature type="transmembrane region" description="Helical" evidence="1">
    <location>
        <begin position="29"/>
        <end position="46"/>
    </location>
</feature>
<sequence length="113" mass="13150">MDRKKSDIIEIMLIIGLCFANIVESNKIYLFNSLLIISYVIYFRLVKPILVRNKFKNEILTVKQYGIMLNYIIILVIILILGSRLLINVRTNGALEFEQISFNKFSSMIFLGQ</sequence>
<keyword evidence="1" id="KW-0472">Membrane</keyword>
<dbReference type="RefSeq" id="WP_016207889.1">
    <property type="nucleotide sequence ID" value="NZ_ASRV01000150.1"/>
</dbReference>
<feature type="transmembrane region" description="Helical" evidence="1">
    <location>
        <begin position="67"/>
        <end position="87"/>
    </location>
</feature>
<dbReference type="AlphaFoldDB" id="R9C546"/>
<keyword evidence="3" id="KW-1185">Reference proteome</keyword>
<gene>
    <name evidence="2" type="ORF">A500_12849</name>
</gene>
<protein>
    <submittedName>
        <fullName evidence="2">Uncharacterized protein</fullName>
    </submittedName>
</protein>
<dbReference type="Proteomes" id="UP000013988">
    <property type="component" value="Unassembled WGS sequence"/>
</dbReference>
<dbReference type="EMBL" id="ASRV01000150">
    <property type="protein sequence ID" value="EOR24489.1"/>
    <property type="molecule type" value="Genomic_DNA"/>
</dbReference>
<comment type="caution">
    <text evidence="2">The sequence shown here is derived from an EMBL/GenBank/DDBJ whole genome shotgun (WGS) entry which is preliminary data.</text>
</comment>
<organism evidence="2 3">
    <name type="scientific">Clostridium sartagoforme AAU1</name>
    <dbReference type="NCBI Taxonomy" id="1202534"/>
    <lineage>
        <taxon>Bacteria</taxon>
        <taxon>Bacillati</taxon>
        <taxon>Bacillota</taxon>
        <taxon>Clostridia</taxon>
        <taxon>Eubacteriales</taxon>
        <taxon>Clostridiaceae</taxon>
        <taxon>Clostridium</taxon>
    </lineage>
</organism>
<accession>R9C546</accession>
<reference evidence="2 3" key="1">
    <citation type="submission" date="2013-03" db="EMBL/GenBank/DDBJ databases">
        <title>Whole genome shotgun sequencing of Clostridium sartagoforme AAU1.</title>
        <authorList>
            <person name="Joshi C.G."/>
            <person name="Duggirala S.M."/>
            <person name="Nathani N.M."/>
            <person name="Bhatt V.D."/>
            <person name="Patel A.K."/>
            <person name="Pandya P.R."/>
            <person name="KaPatel J.A."/>
        </authorList>
    </citation>
    <scope>NUCLEOTIDE SEQUENCE [LARGE SCALE GENOMIC DNA]</scope>
    <source>
        <strain evidence="2 3">AAU1</strain>
    </source>
</reference>
<proteinExistence type="predicted"/>
<keyword evidence="1" id="KW-0812">Transmembrane</keyword>
<evidence type="ECO:0000256" key="1">
    <source>
        <dbReference type="SAM" id="Phobius"/>
    </source>
</evidence>
<evidence type="ECO:0000313" key="2">
    <source>
        <dbReference type="EMBL" id="EOR24489.1"/>
    </source>
</evidence>